<dbReference type="InterPro" id="IPR007300">
    <property type="entry name" value="CidB/LrgB"/>
</dbReference>
<feature type="transmembrane region" description="Helical" evidence="5">
    <location>
        <begin position="6"/>
        <end position="25"/>
    </location>
</feature>
<feature type="transmembrane region" description="Helical" evidence="5">
    <location>
        <begin position="69"/>
        <end position="86"/>
    </location>
</feature>
<feature type="transmembrane region" description="Helical" evidence="5">
    <location>
        <begin position="37"/>
        <end position="57"/>
    </location>
</feature>
<evidence type="ECO:0000313" key="6">
    <source>
        <dbReference type="EMBL" id="MDP1520681.1"/>
    </source>
</evidence>
<protein>
    <submittedName>
        <fullName evidence="6">LrgB family protein</fullName>
    </submittedName>
</protein>
<dbReference type="GO" id="GO:0016020">
    <property type="term" value="C:membrane"/>
    <property type="evidence" value="ECO:0007669"/>
    <property type="project" value="UniProtKB-SubCell"/>
</dbReference>
<reference evidence="6" key="1">
    <citation type="journal article" date="2010" name="Int. J. Syst. Evol. Microbiol.">
        <title>Porticoccus litoralis gen. nov., sp. nov., a gammaproteobacterium isolated from the Yellow Sea.</title>
        <authorList>
            <person name="Oh H.M."/>
            <person name="Kim H."/>
            <person name="Kim K.M."/>
            <person name="Min G.S."/>
            <person name="Cho J.C."/>
        </authorList>
    </citation>
    <scope>NUCLEOTIDE SEQUENCE</scope>
    <source>
        <strain evidence="6">DSM 25064</strain>
    </source>
</reference>
<keyword evidence="2 5" id="KW-0812">Transmembrane</keyword>
<organism evidence="6 7">
    <name type="scientific">Porticoccus litoralis</name>
    <dbReference type="NCBI Taxonomy" id="434086"/>
    <lineage>
        <taxon>Bacteria</taxon>
        <taxon>Pseudomonadati</taxon>
        <taxon>Pseudomonadota</taxon>
        <taxon>Gammaproteobacteria</taxon>
        <taxon>Cellvibrionales</taxon>
        <taxon>Porticoccaceae</taxon>
        <taxon>Porticoccus</taxon>
    </lineage>
</organism>
<dbReference type="Proteomes" id="UP001178354">
    <property type="component" value="Unassembled WGS sequence"/>
</dbReference>
<dbReference type="RefSeq" id="WP_305170253.1">
    <property type="nucleotide sequence ID" value="NZ_JAUUUU010000003.1"/>
</dbReference>
<dbReference type="PANTHER" id="PTHR30249">
    <property type="entry name" value="PUTATIVE SEROTONIN TRANSPORTER"/>
    <property type="match status" value="1"/>
</dbReference>
<comment type="caution">
    <text evidence="6">The sequence shown here is derived from an EMBL/GenBank/DDBJ whole genome shotgun (WGS) entry which is preliminary data.</text>
</comment>
<name>A0AAW8B3Z3_9GAMM</name>
<evidence type="ECO:0000256" key="4">
    <source>
        <dbReference type="ARBA" id="ARBA00023136"/>
    </source>
</evidence>
<evidence type="ECO:0000256" key="2">
    <source>
        <dbReference type="ARBA" id="ARBA00022692"/>
    </source>
</evidence>
<evidence type="ECO:0000256" key="3">
    <source>
        <dbReference type="ARBA" id="ARBA00022989"/>
    </source>
</evidence>
<feature type="transmembrane region" description="Helical" evidence="5">
    <location>
        <begin position="209"/>
        <end position="233"/>
    </location>
</feature>
<evidence type="ECO:0000256" key="1">
    <source>
        <dbReference type="ARBA" id="ARBA00004141"/>
    </source>
</evidence>
<dbReference type="Pfam" id="PF04172">
    <property type="entry name" value="LrgB"/>
    <property type="match status" value="1"/>
</dbReference>
<keyword evidence="4 5" id="KW-0472">Membrane</keyword>
<feature type="transmembrane region" description="Helical" evidence="5">
    <location>
        <begin position="98"/>
        <end position="120"/>
    </location>
</feature>
<reference evidence="6" key="2">
    <citation type="submission" date="2023-08" db="EMBL/GenBank/DDBJ databases">
        <authorList>
            <person name="Luo J."/>
        </authorList>
    </citation>
    <scope>NUCLEOTIDE SEQUENCE</scope>
    <source>
        <strain evidence="6">DSM 25064</strain>
    </source>
</reference>
<dbReference type="EMBL" id="JAUUUU010000003">
    <property type="protein sequence ID" value="MDP1520681.1"/>
    <property type="molecule type" value="Genomic_DNA"/>
</dbReference>
<evidence type="ECO:0000256" key="5">
    <source>
        <dbReference type="SAM" id="Phobius"/>
    </source>
</evidence>
<accession>A0AAW8B3Z3</accession>
<evidence type="ECO:0000313" key="7">
    <source>
        <dbReference type="Proteomes" id="UP001178354"/>
    </source>
</evidence>
<sequence>MTSALTTLTLFALTGAAFFIAFTLYRASHARPAIQALLHPLVVGPLLVTGVLLLTGVSYSHYRQANSPFFYLLGTATVALAIPLHQQFHHIRRLARPLLTTLLFGASFAVISALGIAWLLGGNSETLVSLAPKSVTTPIALGIAEKVGGLQGLTAGVVVFTGVIGAILGPLLFSKLGIRDDRIIGFVTGICAHGVGTTRAFEISSRCGAFSSLGLGMTGALTALILPWLILWWF</sequence>
<keyword evidence="3 5" id="KW-1133">Transmembrane helix</keyword>
<comment type="subcellular location">
    <subcellularLocation>
        <location evidence="1">Membrane</location>
        <topology evidence="1">Multi-pass membrane protein</topology>
    </subcellularLocation>
</comment>
<dbReference type="AlphaFoldDB" id="A0AAW8B3Z3"/>
<dbReference type="PANTHER" id="PTHR30249:SF0">
    <property type="entry name" value="PLASTIDAL GLYCOLATE_GLYCERATE TRANSLOCATOR 1, CHLOROPLASTIC"/>
    <property type="match status" value="1"/>
</dbReference>
<keyword evidence="7" id="KW-1185">Reference proteome</keyword>
<gene>
    <name evidence="6" type="ORF">Q8A57_06870</name>
</gene>
<feature type="transmembrane region" description="Helical" evidence="5">
    <location>
        <begin position="153"/>
        <end position="173"/>
    </location>
</feature>
<proteinExistence type="predicted"/>